<comment type="subcellular location">
    <subcellularLocation>
        <location evidence="12">Cytoplasm</location>
    </subcellularLocation>
    <subcellularLocation>
        <location evidence="12">Secreted</location>
    </subcellularLocation>
    <subcellularLocation>
        <location evidence="12">Cell surface</location>
    </subcellularLocation>
    <text evidence="12">Fractions of enolase are present in both the cytoplasm and on the cell surface.</text>
</comment>
<evidence type="ECO:0000256" key="10">
    <source>
        <dbReference type="ARBA" id="ARBA00023239"/>
    </source>
</evidence>
<comment type="function">
    <text evidence="12">Catalyzes the reversible conversion of 2-phosphoglycerate (2-PG) into phosphoenolpyruvate (PEP). It is essential for the degradation of carbohydrates via glycolysis.</text>
</comment>
<comment type="caution">
    <text evidence="15">The sequence shown here is derived from an EMBL/GenBank/DDBJ whole genome shotgun (WGS) entry which is preliminary data.</text>
</comment>
<evidence type="ECO:0000256" key="7">
    <source>
        <dbReference type="ARBA" id="ARBA00022723"/>
    </source>
</evidence>
<dbReference type="SFLD" id="SFLDG00178">
    <property type="entry name" value="enolase"/>
    <property type="match status" value="1"/>
</dbReference>
<sequence length="442" mass="48034">MSIITDIYAREVLDSRGNPTVEVELYTESGAFGRGIVPSGASTGEHEAVELRDGDKSRFMGKGVTKAVDNVNKLIAKEIVGYDVTDQRAIDQAMIKLDGTPNKAKLGANAILGVSIAAARAAADELEMPLYNYLGGFNAHVLPAPMMNVINGGAHANNDVDFQEFMIMPVGASSVKEAVRMGSETFHNLKAILNERGYSTAVGDEGGFAPDLKNNEEPFEILIEAIERAGYKPGKDISIAFDCAASEFYNEETGKYDLKGEGENGQSFTAEEFVDLLDSIVDKYPIISIEDPLDENNWEDWQMATEKLGKKVQIVGDDLFVTNTDYLAKGIKMGVANAILIKVNQIGTLTETVEAIEMAKQAGYTAIVSHRSGETEDTTIADLVVAMNAGQIKTGSMSRTERIAKYNQLMRIEDQLESTSEYKGLNGFYNLSEDARNTIASK</sequence>
<dbReference type="SUPFAM" id="SSF51604">
    <property type="entry name" value="Enolase C-terminal domain-like"/>
    <property type="match status" value="1"/>
</dbReference>
<dbReference type="Pfam" id="PF03952">
    <property type="entry name" value="Enolase_N"/>
    <property type="match status" value="1"/>
</dbReference>
<comment type="pathway">
    <text evidence="1 12">Carbohydrate degradation; glycolysis; pyruvate from D-glyceraldehyde 3-phosphate: step 4/5.</text>
</comment>
<dbReference type="InterPro" id="IPR000941">
    <property type="entry name" value="Enolase"/>
</dbReference>
<evidence type="ECO:0000256" key="6">
    <source>
        <dbReference type="ARBA" id="ARBA00022525"/>
    </source>
</evidence>
<dbReference type="EC" id="4.2.1.11" evidence="3 12"/>
<dbReference type="Gene3D" id="3.20.20.120">
    <property type="entry name" value="Enolase-like C-terminal domain"/>
    <property type="match status" value="1"/>
</dbReference>
<dbReference type="SMART" id="SM01192">
    <property type="entry name" value="Enolase_C"/>
    <property type="match status" value="1"/>
</dbReference>
<keyword evidence="7 12" id="KW-0479">Metal-binding</keyword>
<feature type="domain" description="Enolase N-terminal" evidence="14">
    <location>
        <begin position="4"/>
        <end position="134"/>
    </location>
</feature>
<evidence type="ECO:0000256" key="12">
    <source>
        <dbReference type="HAMAP-Rule" id="MF_00318"/>
    </source>
</evidence>
<keyword evidence="6 12" id="KW-0964">Secreted</keyword>
<evidence type="ECO:0000256" key="9">
    <source>
        <dbReference type="ARBA" id="ARBA00023152"/>
    </source>
</evidence>
<dbReference type="SUPFAM" id="SSF54826">
    <property type="entry name" value="Enolase N-terminal domain-like"/>
    <property type="match status" value="1"/>
</dbReference>
<keyword evidence="16" id="KW-1185">Reference proteome</keyword>
<keyword evidence="8 12" id="KW-0460">Magnesium</keyword>
<dbReference type="PRINTS" id="PR00148">
    <property type="entry name" value="ENOLASE"/>
</dbReference>
<dbReference type="SFLD" id="SFLDS00001">
    <property type="entry name" value="Enolase"/>
    <property type="match status" value="1"/>
</dbReference>
<dbReference type="PIRSF" id="PIRSF001400">
    <property type="entry name" value="Enolase"/>
    <property type="match status" value="1"/>
</dbReference>
<evidence type="ECO:0000256" key="2">
    <source>
        <dbReference type="ARBA" id="ARBA00009604"/>
    </source>
</evidence>
<evidence type="ECO:0000259" key="13">
    <source>
        <dbReference type="SMART" id="SM01192"/>
    </source>
</evidence>
<dbReference type="Pfam" id="PF00113">
    <property type="entry name" value="Enolase_C"/>
    <property type="match status" value="1"/>
</dbReference>
<dbReference type="SFLD" id="SFLDF00002">
    <property type="entry name" value="enolase"/>
    <property type="match status" value="1"/>
</dbReference>
<evidence type="ECO:0000256" key="3">
    <source>
        <dbReference type="ARBA" id="ARBA00012058"/>
    </source>
</evidence>
<dbReference type="EMBL" id="JBHSSC010000009">
    <property type="protein sequence ID" value="MFC6180459.1"/>
    <property type="molecule type" value="Genomic_DNA"/>
</dbReference>
<dbReference type="InterPro" id="IPR020810">
    <property type="entry name" value="Enolase_C"/>
</dbReference>
<dbReference type="PROSITE" id="PS00164">
    <property type="entry name" value="ENOLASE"/>
    <property type="match status" value="1"/>
</dbReference>
<evidence type="ECO:0000256" key="4">
    <source>
        <dbReference type="ARBA" id="ARBA00017068"/>
    </source>
</evidence>
<evidence type="ECO:0000256" key="11">
    <source>
        <dbReference type="ARBA" id="ARBA00048951"/>
    </source>
</evidence>
<protein>
    <recommendedName>
        <fullName evidence="4 12">Enolase</fullName>
        <ecNumber evidence="3 12">4.2.1.11</ecNumber>
    </recommendedName>
    <alternativeName>
        <fullName evidence="12">2-phospho-D-glycerate hydro-lyase</fullName>
    </alternativeName>
    <alternativeName>
        <fullName evidence="12">2-phosphoglycerate dehydratase</fullName>
    </alternativeName>
</protein>
<organism evidence="15 16">
    <name type="scientific">Lactiplantibacillus daowaiensis</name>
    <dbReference type="NCBI Taxonomy" id="2559918"/>
    <lineage>
        <taxon>Bacteria</taxon>
        <taxon>Bacillati</taxon>
        <taxon>Bacillota</taxon>
        <taxon>Bacilli</taxon>
        <taxon>Lactobacillales</taxon>
        <taxon>Lactobacillaceae</taxon>
        <taxon>Lactiplantibacillus</taxon>
    </lineage>
</organism>
<dbReference type="InterPro" id="IPR036849">
    <property type="entry name" value="Enolase-like_C_sf"/>
</dbReference>
<evidence type="ECO:0000256" key="8">
    <source>
        <dbReference type="ARBA" id="ARBA00022842"/>
    </source>
</evidence>
<accession>A0ABW1RYB4</accession>
<gene>
    <name evidence="12 15" type="primary">eno</name>
    <name evidence="15" type="ORF">ACFP5Y_04395</name>
</gene>
<comment type="cofactor">
    <cofactor evidence="12">
        <name>Mg(2+)</name>
        <dbReference type="ChEBI" id="CHEBI:18420"/>
    </cofactor>
    <text evidence="12">Binds a second Mg(2+) ion via substrate during catalysis.</text>
</comment>
<dbReference type="Gene3D" id="3.30.390.10">
    <property type="entry name" value="Enolase-like, N-terminal domain"/>
    <property type="match status" value="1"/>
</dbReference>
<feature type="binding site" evidence="12">
    <location>
        <position position="242"/>
    </location>
    <ligand>
        <name>Mg(2+)</name>
        <dbReference type="ChEBI" id="CHEBI:18420"/>
    </ligand>
</feature>
<dbReference type="InterPro" id="IPR020809">
    <property type="entry name" value="Enolase_CS"/>
</dbReference>
<feature type="binding site" evidence="12">
    <location>
        <position position="372"/>
    </location>
    <ligand>
        <name>(2R)-2-phosphoglycerate</name>
        <dbReference type="ChEBI" id="CHEBI:58289"/>
    </ligand>
</feature>
<dbReference type="PANTHER" id="PTHR11902:SF1">
    <property type="entry name" value="ENOLASE"/>
    <property type="match status" value="1"/>
</dbReference>
<feature type="active site" description="Proton donor" evidence="12">
    <location>
        <position position="205"/>
    </location>
</feature>
<evidence type="ECO:0000313" key="15">
    <source>
        <dbReference type="EMBL" id="MFC6180459.1"/>
    </source>
</evidence>
<dbReference type="InterPro" id="IPR020811">
    <property type="entry name" value="Enolase_N"/>
</dbReference>
<keyword evidence="9 12" id="KW-0324">Glycolysis</keyword>
<name>A0ABW1RYB4_9LACO</name>
<evidence type="ECO:0000259" key="14">
    <source>
        <dbReference type="SMART" id="SM01193"/>
    </source>
</evidence>
<feature type="binding site" evidence="12">
    <location>
        <position position="317"/>
    </location>
    <ligand>
        <name>Mg(2+)</name>
        <dbReference type="ChEBI" id="CHEBI:18420"/>
    </ligand>
</feature>
<dbReference type="HAMAP" id="MF_00318">
    <property type="entry name" value="Enolase"/>
    <property type="match status" value="1"/>
</dbReference>
<feature type="active site" description="Proton acceptor" evidence="12">
    <location>
        <position position="342"/>
    </location>
</feature>
<keyword evidence="10 12" id="KW-0456">Lyase</keyword>
<evidence type="ECO:0000256" key="5">
    <source>
        <dbReference type="ARBA" id="ARBA00022490"/>
    </source>
</evidence>
<comment type="similarity">
    <text evidence="2 12">Belongs to the enolase family.</text>
</comment>
<feature type="binding site" evidence="12">
    <location>
        <position position="163"/>
    </location>
    <ligand>
        <name>(2R)-2-phosphoglycerate</name>
        <dbReference type="ChEBI" id="CHEBI:58289"/>
    </ligand>
</feature>
<dbReference type="GO" id="GO:0004634">
    <property type="term" value="F:phosphopyruvate hydratase activity"/>
    <property type="evidence" value="ECO:0007669"/>
    <property type="project" value="UniProtKB-EC"/>
</dbReference>
<feature type="domain" description="Enolase C-terminal TIM barrel" evidence="13">
    <location>
        <begin position="139"/>
        <end position="430"/>
    </location>
</feature>
<proteinExistence type="inferred from homology"/>
<feature type="binding site" evidence="12">
    <location>
        <position position="393"/>
    </location>
    <ligand>
        <name>(2R)-2-phosphoglycerate</name>
        <dbReference type="ChEBI" id="CHEBI:58289"/>
    </ligand>
</feature>
<evidence type="ECO:0000313" key="16">
    <source>
        <dbReference type="Proteomes" id="UP001596282"/>
    </source>
</evidence>
<comment type="catalytic activity">
    <reaction evidence="11">
        <text>(2R)-2-phosphoglycerate = phosphoenolpyruvate + H2O</text>
        <dbReference type="Rhea" id="RHEA:10164"/>
        <dbReference type="ChEBI" id="CHEBI:15377"/>
        <dbReference type="ChEBI" id="CHEBI:58289"/>
        <dbReference type="ChEBI" id="CHEBI:58702"/>
        <dbReference type="EC" id="4.2.1.11"/>
    </reaction>
    <physiologicalReaction direction="left-to-right" evidence="11">
        <dbReference type="Rhea" id="RHEA:10165"/>
    </physiologicalReaction>
</comment>
<keyword evidence="5 12" id="KW-0963">Cytoplasm</keyword>
<evidence type="ECO:0000256" key="1">
    <source>
        <dbReference type="ARBA" id="ARBA00005031"/>
    </source>
</evidence>
<dbReference type="NCBIfam" id="TIGR01060">
    <property type="entry name" value="eno"/>
    <property type="match status" value="1"/>
</dbReference>
<dbReference type="RefSeq" id="WP_137627824.1">
    <property type="nucleotide sequence ID" value="NZ_BJDJ01000003.1"/>
</dbReference>
<feature type="binding site" evidence="12">
    <location>
        <position position="290"/>
    </location>
    <ligand>
        <name>Mg(2+)</name>
        <dbReference type="ChEBI" id="CHEBI:18420"/>
    </ligand>
</feature>
<feature type="binding site" evidence="12">
    <location>
        <position position="371"/>
    </location>
    <ligand>
        <name>(2R)-2-phosphoglycerate</name>
        <dbReference type="ChEBI" id="CHEBI:58289"/>
    </ligand>
</feature>
<dbReference type="CDD" id="cd03313">
    <property type="entry name" value="enolase"/>
    <property type="match status" value="1"/>
</dbReference>
<dbReference type="SMART" id="SM01193">
    <property type="entry name" value="Enolase_N"/>
    <property type="match status" value="1"/>
</dbReference>
<dbReference type="Proteomes" id="UP001596282">
    <property type="component" value="Unassembled WGS sequence"/>
</dbReference>
<feature type="binding site" evidence="12">
    <location>
        <position position="342"/>
    </location>
    <ligand>
        <name>(2R)-2-phosphoglycerate</name>
        <dbReference type="ChEBI" id="CHEBI:58289"/>
    </ligand>
</feature>
<dbReference type="InterPro" id="IPR029017">
    <property type="entry name" value="Enolase-like_N"/>
</dbReference>
<dbReference type="PANTHER" id="PTHR11902">
    <property type="entry name" value="ENOLASE"/>
    <property type="match status" value="1"/>
</dbReference>
<reference evidence="16" key="1">
    <citation type="journal article" date="2019" name="Int. J. Syst. Evol. Microbiol.">
        <title>The Global Catalogue of Microorganisms (GCM) 10K type strain sequencing project: providing services to taxonomists for standard genome sequencing and annotation.</title>
        <authorList>
            <consortium name="The Broad Institute Genomics Platform"/>
            <consortium name="The Broad Institute Genome Sequencing Center for Infectious Disease"/>
            <person name="Wu L."/>
            <person name="Ma J."/>
        </authorList>
    </citation>
    <scope>NUCLEOTIDE SEQUENCE [LARGE SCALE GENOMIC DNA]</scope>
    <source>
        <strain evidence="16">CCM 8933</strain>
    </source>
</reference>